<evidence type="ECO:0000313" key="5">
    <source>
        <dbReference type="Proteomes" id="UP000004594"/>
    </source>
</evidence>
<dbReference type="SUPFAM" id="SSF47413">
    <property type="entry name" value="lambda repressor-like DNA-binding domains"/>
    <property type="match status" value="1"/>
</dbReference>
<protein>
    <submittedName>
        <fullName evidence="4">DNA-binding helix-turn-helix protein</fullName>
    </submittedName>
</protein>
<dbReference type="AlphaFoldDB" id="E4L8C3"/>
<feature type="domain" description="HTH cro/C1-type" evidence="3">
    <location>
        <begin position="7"/>
        <end position="61"/>
    </location>
</feature>
<organism evidence="4 5">
    <name type="scientific">Dialister micraerophilus UPII 345-E</name>
    <dbReference type="NCBI Taxonomy" id="910314"/>
    <lineage>
        <taxon>Bacteria</taxon>
        <taxon>Bacillati</taxon>
        <taxon>Bacillota</taxon>
        <taxon>Negativicutes</taxon>
        <taxon>Veillonellales</taxon>
        <taxon>Veillonellaceae</taxon>
        <taxon>Dialister</taxon>
    </lineage>
</organism>
<dbReference type="InterPro" id="IPR010982">
    <property type="entry name" value="Lambda_DNA-bd_dom_sf"/>
</dbReference>
<reference evidence="4 5" key="1">
    <citation type="submission" date="2010-11" db="EMBL/GenBank/DDBJ databases">
        <authorList>
            <person name="Durkin A.S."/>
            <person name="Madupu R."/>
            <person name="Torralba M."/>
            <person name="Gillis M."/>
            <person name="Methe B."/>
            <person name="Sutton G."/>
            <person name="Nelson K.E."/>
        </authorList>
    </citation>
    <scope>NUCLEOTIDE SEQUENCE [LARGE SCALE GENOMIC DNA]</scope>
    <source>
        <strain evidence="4 5">UPII 345-E</strain>
    </source>
</reference>
<dbReference type="RefSeq" id="WP_007554306.1">
    <property type="nucleotide sequence ID" value="NZ_AENT01000012.1"/>
</dbReference>
<comment type="caution">
    <text evidence="4">The sequence shown here is derived from an EMBL/GenBank/DDBJ whole genome shotgun (WGS) entry which is preliminary data.</text>
</comment>
<evidence type="ECO:0000256" key="2">
    <source>
        <dbReference type="SAM" id="Coils"/>
    </source>
</evidence>
<dbReference type="Pfam" id="PF01381">
    <property type="entry name" value="HTH_3"/>
    <property type="match status" value="1"/>
</dbReference>
<gene>
    <name evidence="4" type="ORF">HMPREF9220_1106</name>
</gene>
<dbReference type="EMBL" id="AENT01000012">
    <property type="protein sequence ID" value="EFR42912.1"/>
    <property type="molecule type" value="Genomic_DNA"/>
</dbReference>
<dbReference type="PROSITE" id="PS50943">
    <property type="entry name" value="HTH_CROC1"/>
    <property type="match status" value="1"/>
</dbReference>
<dbReference type="CDD" id="cd00093">
    <property type="entry name" value="HTH_XRE"/>
    <property type="match status" value="1"/>
</dbReference>
<dbReference type="OrthoDB" id="1629646at2"/>
<dbReference type="PANTHER" id="PTHR46558:SF14">
    <property type="entry name" value="HTH-TYPE TRANSCRIPTIONAL REGULATOR ANSR"/>
    <property type="match status" value="1"/>
</dbReference>
<dbReference type="GO" id="GO:0003677">
    <property type="term" value="F:DNA binding"/>
    <property type="evidence" value="ECO:0007669"/>
    <property type="project" value="UniProtKB-KW"/>
</dbReference>
<dbReference type="InterPro" id="IPR001387">
    <property type="entry name" value="Cro/C1-type_HTH"/>
</dbReference>
<accession>E4L8C3</accession>
<dbReference type="Gene3D" id="1.10.260.40">
    <property type="entry name" value="lambda repressor-like DNA-binding domains"/>
    <property type="match status" value="1"/>
</dbReference>
<dbReference type="SMART" id="SM00530">
    <property type="entry name" value="HTH_XRE"/>
    <property type="match status" value="1"/>
</dbReference>
<name>E4L8C3_9FIRM</name>
<evidence type="ECO:0000256" key="1">
    <source>
        <dbReference type="ARBA" id="ARBA00023125"/>
    </source>
</evidence>
<dbReference type="Proteomes" id="UP000004594">
    <property type="component" value="Unassembled WGS sequence"/>
</dbReference>
<proteinExistence type="predicted"/>
<keyword evidence="1 4" id="KW-0238">DNA-binding</keyword>
<feature type="coiled-coil region" evidence="2">
    <location>
        <begin position="76"/>
        <end position="110"/>
    </location>
</feature>
<evidence type="ECO:0000313" key="4">
    <source>
        <dbReference type="EMBL" id="EFR42912.1"/>
    </source>
</evidence>
<keyword evidence="2" id="KW-0175">Coiled coil</keyword>
<evidence type="ECO:0000259" key="3">
    <source>
        <dbReference type="PROSITE" id="PS50943"/>
    </source>
</evidence>
<dbReference type="eggNOG" id="COG1476">
    <property type="taxonomic scope" value="Bacteria"/>
</dbReference>
<dbReference type="PANTHER" id="PTHR46558">
    <property type="entry name" value="TRACRIPTIONAL REGULATORY PROTEIN-RELATED-RELATED"/>
    <property type="match status" value="1"/>
</dbReference>
<sequence length="112" mass="13292">MNFAKNLRKYRKQKGLKAIEFAQMLNLKYPTYLNYENNGKEPKFEVLVEMADLLNVSLDELLGRNCIKTEIYKELLTAKEKECKELDEIVNKLINEIRILLKQKKIVKENKK</sequence>